<feature type="domain" description="Histidine kinase" evidence="5">
    <location>
        <begin position="536"/>
        <end position="622"/>
    </location>
</feature>
<keyword evidence="4" id="KW-0812">Transmembrane</keyword>
<protein>
    <recommendedName>
        <fullName evidence="5">Histidine kinase domain-containing protein</fullName>
    </recommendedName>
</protein>
<feature type="transmembrane region" description="Helical" evidence="4">
    <location>
        <begin position="177"/>
        <end position="199"/>
    </location>
</feature>
<dbReference type="Pfam" id="PF07695">
    <property type="entry name" value="7TMR-DISM_7TM"/>
    <property type="match status" value="1"/>
</dbReference>
<comment type="caution">
    <text evidence="6">The sequence shown here is derived from an EMBL/GenBank/DDBJ whole genome shotgun (WGS) entry which is preliminary data.</text>
</comment>
<dbReference type="Gene3D" id="1.20.5.1930">
    <property type="match status" value="1"/>
</dbReference>
<evidence type="ECO:0000256" key="4">
    <source>
        <dbReference type="SAM" id="Phobius"/>
    </source>
</evidence>
<dbReference type="InterPro" id="IPR011622">
    <property type="entry name" value="7TMR_DISM_rcpt_extracell_dom2"/>
</dbReference>
<dbReference type="Proteomes" id="UP001501725">
    <property type="component" value="Unassembled WGS sequence"/>
</dbReference>
<dbReference type="InterPro" id="IPR011712">
    <property type="entry name" value="Sig_transdc_His_kin_sub3_dim/P"/>
</dbReference>
<evidence type="ECO:0000313" key="7">
    <source>
        <dbReference type="Proteomes" id="UP001501725"/>
    </source>
</evidence>
<evidence type="ECO:0000256" key="1">
    <source>
        <dbReference type="ARBA" id="ARBA00022679"/>
    </source>
</evidence>
<proteinExistence type="predicted"/>
<feature type="transmembrane region" description="Helical" evidence="4">
    <location>
        <begin position="206"/>
        <end position="232"/>
    </location>
</feature>
<feature type="transmembrane region" description="Helical" evidence="4">
    <location>
        <begin position="274"/>
        <end position="295"/>
    </location>
</feature>
<dbReference type="CDD" id="cd16917">
    <property type="entry name" value="HATPase_UhpB-NarQ-NarX-like"/>
    <property type="match status" value="1"/>
</dbReference>
<dbReference type="InterPro" id="IPR011623">
    <property type="entry name" value="7TMR_DISM_rcpt_extracell_dom1"/>
</dbReference>
<keyword evidence="2" id="KW-0418">Kinase</keyword>
<keyword evidence="4" id="KW-0472">Membrane</keyword>
<keyword evidence="4" id="KW-1133">Transmembrane helix</keyword>
<evidence type="ECO:0000313" key="6">
    <source>
        <dbReference type="EMBL" id="GAA4342951.1"/>
    </source>
</evidence>
<dbReference type="InterPro" id="IPR003594">
    <property type="entry name" value="HATPase_dom"/>
</dbReference>
<keyword evidence="3" id="KW-0902">Two-component regulatory system</keyword>
<dbReference type="Pfam" id="PF07696">
    <property type="entry name" value="7TMR-DISMED2"/>
    <property type="match status" value="1"/>
</dbReference>
<keyword evidence="1" id="KW-0808">Transferase</keyword>
<dbReference type="InterPro" id="IPR050482">
    <property type="entry name" value="Sensor_HK_TwoCompSys"/>
</dbReference>
<feature type="transmembrane region" description="Helical" evidence="4">
    <location>
        <begin position="301"/>
        <end position="323"/>
    </location>
</feature>
<dbReference type="SMART" id="SM00387">
    <property type="entry name" value="HATPase_c"/>
    <property type="match status" value="1"/>
</dbReference>
<dbReference type="InterPro" id="IPR036890">
    <property type="entry name" value="HATPase_C_sf"/>
</dbReference>
<dbReference type="Gene3D" id="2.60.40.2380">
    <property type="match status" value="1"/>
</dbReference>
<reference evidence="7" key="1">
    <citation type="journal article" date="2019" name="Int. J. Syst. Evol. Microbiol.">
        <title>The Global Catalogue of Microorganisms (GCM) 10K type strain sequencing project: providing services to taxonomists for standard genome sequencing and annotation.</title>
        <authorList>
            <consortium name="The Broad Institute Genomics Platform"/>
            <consortium name="The Broad Institute Genome Sequencing Center for Infectious Disease"/>
            <person name="Wu L."/>
            <person name="Ma J."/>
        </authorList>
    </citation>
    <scope>NUCLEOTIDE SEQUENCE [LARGE SCALE GENOMIC DNA]</scope>
    <source>
        <strain evidence="7">JCM 17919</strain>
    </source>
</reference>
<name>A0ABP8HR01_9BACT</name>
<dbReference type="PANTHER" id="PTHR24421">
    <property type="entry name" value="NITRATE/NITRITE SENSOR PROTEIN NARX-RELATED"/>
    <property type="match status" value="1"/>
</dbReference>
<keyword evidence="7" id="KW-1185">Reference proteome</keyword>
<feature type="transmembrane region" description="Helical" evidence="4">
    <location>
        <begin position="244"/>
        <end position="262"/>
    </location>
</feature>
<evidence type="ECO:0000256" key="3">
    <source>
        <dbReference type="ARBA" id="ARBA00023012"/>
    </source>
</evidence>
<gene>
    <name evidence="6" type="ORF">GCM10023184_42790</name>
</gene>
<dbReference type="InterPro" id="IPR005467">
    <property type="entry name" value="His_kinase_dom"/>
</dbReference>
<dbReference type="Pfam" id="PF02518">
    <property type="entry name" value="HATPase_c"/>
    <property type="match status" value="1"/>
</dbReference>
<dbReference type="PROSITE" id="PS50109">
    <property type="entry name" value="HIS_KIN"/>
    <property type="match status" value="1"/>
</dbReference>
<feature type="transmembrane region" description="Helical" evidence="4">
    <location>
        <begin position="368"/>
        <end position="390"/>
    </location>
</feature>
<dbReference type="EMBL" id="BAABGY010000016">
    <property type="protein sequence ID" value="GAA4342951.1"/>
    <property type="molecule type" value="Genomic_DNA"/>
</dbReference>
<dbReference type="SUPFAM" id="SSF55874">
    <property type="entry name" value="ATPase domain of HSP90 chaperone/DNA topoisomerase II/histidine kinase"/>
    <property type="match status" value="1"/>
</dbReference>
<organism evidence="6 7">
    <name type="scientific">Flaviaesturariibacter amylovorans</name>
    <dbReference type="NCBI Taxonomy" id="1084520"/>
    <lineage>
        <taxon>Bacteria</taxon>
        <taxon>Pseudomonadati</taxon>
        <taxon>Bacteroidota</taxon>
        <taxon>Chitinophagia</taxon>
        <taxon>Chitinophagales</taxon>
        <taxon>Chitinophagaceae</taxon>
        <taxon>Flaviaestuariibacter</taxon>
    </lineage>
</organism>
<accession>A0ABP8HR01</accession>
<evidence type="ECO:0000256" key="2">
    <source>
        <dbReference type="ARBA" id="ARBA00022777"/>
    </source>
</evidence>
<dbReference type="Pfam" id="PF07730">
    <property type="entry name" value="HisKA_3"/>
    <property type="match status" value="1"/>
</dbReference>
<sequence>MCYLRGLMRTRALPLFFLLLLLLRATGGSTQPPARPAFQLLEDRTARLDAAGALRALREGGFRKAPQQELSPGFTRSVFWIAFRITRPADSLVLHVSEPNINRIVLYGVQAGAPRSLFESGDFFPHRQRPFPTADFHFPLRDTGWYLALIDKSNESLELSFHLRTQEEMRRAEGTSALVVAFFTGTIALLLLFGAYLFAFTRERLYAFYILYILSGWLWVLSNGGYGFQYLWPDSPWFASKAKVIFLLSTIALSLPFALRYTGARPHPWLRQTVWASTAFFWVCIGATLLLGAYYHAPWWLTLQGVLAGTVLLYVCLMVALLGFYSWQGNRLARFYFFAVLTLIACALVQLGSYTGALPSVPPFYRRFGTALGLLIESVILTAGLAYRFYEFRRSREELLHRMNRQQLENTRLLMEAQEAERSQIAGQLHDVAGSLLSAARLNLSALREQQQQERLPADPRIHQTEEALGIVAQTVRNLSHALHPLMLPRTGLPGALRKITDIFNASGKVHITLLVHGFATYEEEQQAHYNGIYGLVYELLNNLVRHAGASCALVQVTELEESFALIVEDNGAGFPPAQADATPSLGLAGIRSKVAYFRGAIAIEPNEPQGTLITIEIPKATYDLSYPAG</sequence>
<evidence type="ECO:0000259" key="5">
    <source>
        <dbReference type="PROSITE" id="PS50109"/>
    </source>
</evidence>
<dbReference type="Gene3D" id="3.30.565.10">
    <property type="entry name" value="Histidine kinase-like ATPase, C-terminal domain"/>
    <property type="match status" value="1"/>
</dbReference>
<feature type="transmembrane region" description="Helical" evidence="4">
    <location>
        <begin position="335"/>
        <end position="356"/>
    </location>
</feature>